<proteinExistence type="predicted"/>
<keyword evidence="2" id="KW-1185">Reference proteome</keyword>
<dbReference type="Proteomes" id="UP000221165">
    <property type="component" value="Unassembled WGS sequence"/>
</dbReference>
<organism evidence="1 2">
    <name type="scientific">Cystoisospora suis</name>
    <dbReference type="NCBI Taxonomy" id="483139"/>
    <lineage>
        <taxon>Eukaryota</taxon>
        <taxon>Sar</taxon>
        <taxon>Alveolata</taxon>
        <taxon>Apicomplexa</taxon>
        <taxon>Conoidasida</taxon>
        <taxon>Coccidia</taxon>
        <taxon>Eucoccidiorida</taxon>
        <taxon>Eimeriorina</taxon>
        <taxon>Sarcocystidae</taxon>
        <taxon>Cystoisospora</taxon>
    </lineage>
</organism>
<dbReference type="AlphaFoldDB" id="A0A2C6KVD2"/>
<evidence type="ECO:0000313" key="1">
    <source>
        <dbReference type="EMBL" id="PHJ20003.1"/>
    </source>
</evidence>
<dbReference type="EMBL" id="MIGC01003074">
    <property type="protein sequence ID" value="PHJ20003.1"/>
    <property type="molecule type" value="Genomic_DNA"/>
</dbReference>
<sequence length="80" mass="8857">MQWLSYFRALSTKIFGVPPRVCEALSFSSFVRCSFRMNDIPKPRVGAASGLVRRHGLGSVHGLGLCEGSSRLESLWLKDS</sequence>
<protein>
    <submittedName>
        <fullName evidence="1">Uncharacterized protein</fullName>
    </submittedName>
</protein>
<dbReference type="GeneID" id="94429537"/>
<reference evidence="1 2" key="1">
    <citation type="journal article" date="2017" name="Int. J. Parasitol.">
        <title>The genome of the protozoan parasite Cystoisospora suis and a reverse vaccinology approach to identify vaccine candidates.</title>
        <authorList>
            <person name="Palmieri N."/>
            <person name="Shrestha A."/>
            <person name="Ruttkowski B."/>
            <person name="Beck T."/>
            <person name="Vogl C."/>
            <person name="Tomley F."/>
            <person name="Blake D.P."/>
            <person name="Joachim A."/>
        </authorList>
    </citation>
    <scope>NUCLEOTIDE SEQUENCE [LARGE SCALE GENOMIC DNA]</scope>
    <source>
        <strain evidence="1 2">Wien I</strain>
    </source>
</reference>
<dbReference type="VEuPathDB" id="ToxoDB:CSUI_006162"/>
<accession>A0A2C6KVD2</accession>
<dbReference type="RefSeq" id="XP_067921695.1">
    <property type="nucleotide sequence ID" value="XM_068066326.1"/>
</dbReference>
<comment type="caution">
    <text evidence="1">The sequence shown here is derived from an EMBL/GenBank/DDBJ whole genome shotgun (WGS) entry which is preliminary data.</text>
</comment>
<gene>
    <name evidence="1" type="ORF">CSUI_006162</name>
</gene>
<evidence type="ECO:0000313" key="2">
    <source>
        <dbReference type="Proteomes" id="UP000221165"/>
    </source>
</evidence>
<name>A0A2C6KVD2_9APIC</name>